<dbReference type="InterPro" id="IPR023753">
    <property type="entry name" value="FAD/NAD-binding_dom"/>
</dbReference>
<evidence type="ECO:0000256" key="1">
    <source>
        <dbReference type="ARBA" id="ARBA00022630"/>
    </source>
</evidence>
<dbReference type="AlphaFoldDB" id="A0A1I1AUQ1"/>
<dbReference type="RefSeq" id="WP_091674328.1">
    <property type="nucleotide sequence ID" value="NZ_FOKG01000010.1"/>
</dbReference>
<protein>
    <submittedName>
        <fullName evidence="5">Thioredoxin reductase</fullName>
    </submittedName>
</protein>
<evidence type="ECO:0000259" key="4">
    <source>
        <dbReference type="Pfam" id="PF07992"/>
    </source>
</evidence>
<dbReference type="InterPro" id="IPR036188">
    <property type="entry name" value="FAD/NAD-bd_sf"/>
</dbReference>
<feature type="domain" description="FAD/NAD(P)-binding" evidence="4">
    <location>
        <begin position="2"/>
        <end position="274"/>
    </location>
</feature>
<keyword evidence="1" id="KW-0285">Flavoprotein</keyword>
<sequence length="315" mass="33713">MFDVIVIGGGPAGLSAALTLGRALRPTLLIDSGEYRNAPAADMHNFLTRDGTPPSEFRKISHSELDQYSTVEIRNVTVDDTRPLKDGDGFELTLTDGSAVQARRLLLATGLADDLPPIEGIGELWGRGVYHCPYCHGFEIRDTPIAVLYSDPLMVDLALHLRRFSSDVVLCADGRGDELDGSTLARLADNGVAVRGEKVVRLESNGERLENVVFESGESLPRHGLFAMSQFRQRSELPGRLGCQLLPDGCVAVDDFQLTSVPGVYAAGDMAHRASLPMPTPFVSTATSSGTIAAIAADKNLVATDTTTRPDPVPA</sequence>
<dbReference type="PRINTS" id="PR00368">
    <property type="entry name" value="FADPNR"/>
</dbReference>
<dbReference type="InterPro" id="IPR050097">
    <property type="entry name" value="Ferredoxin-NADP_redctase_2"/>
</dbReference>
<dbReference type="GO" id="GO:0004791">
    <property type="term" value="F:thioredoxin-disulfide reductase (NADPH) activity"/>
    <property type="evidence" value="ECO:0007669"/>
    <property type="project" value="UniProtKB-EC"/>
</dbReference>
<dbReference type="SUPFAM" id="SSF51905">
    <property type="entry name" value="FAD/NAD(P)-binding domain"/>
    <property type="match status" value="1"/>
</dbReference>
<proteinExistence type="predicted"/>
<dbReference type="Pfam" id="PF07992">
    <property type="entry name" value="Pyr_redox_2"/>
    <property type="match status" value="1"/>
</dbReference>
<reference evidence="6" key="1">
    <citation type="submission" date="2016-10" db="EMBL/GenBank/DDBJ databases">
        <authorList>
            <person name="Varghese N."/>
            <person name="Submissions S."/>
        </authorList>
    </citation>
    <scope>NUCLEOTIDE SEQUENCE [LARGE SCALE GENOMIC DNA]</scope>
    <source>
        <strain evidence="6">CGMCC 4.3568</strain>
    </source>
</reference>
<dbReference type="PANTHER" id="PTHR48105">
    <property type="entry name" value="THIOREDOXIN REDUCTASE 1-RELATED-RELATED"/>
    <property type="match status" value="1"/>
</dbReference>
<dbReference type="STRING" id="490629.SAMN05216266_11041"/>
<comment type="catalytic activity">
    <reaction evidence="3">
        <text>[thioredoxin]-dithiol + NADP(+) = [thioredoxin]-disulfide + NADPH + H(+)</text>
        <dbReference type="Rhea" id="RHEA:20345"/>
        <dbReference type="Rhea" id="RHEA-COMP:10698"/>
        <dbReference type="Rhea" id="RHEA-COMP:10700"/>
        <dbReference type="ChEBI" id="CHEBI:15378"/>
        <dbReference type="ChEBI" id="CHEBI:29950"/>
        <dbReference type="ChEBI" id="CHEBI:50058"/>
        <dbReference type="ChEBI" id="CHEBI:57783"/>
        <dbReference type="ChEBI" id="CHEBI:58349"/>
        <dbReference type="EC" id="1.8.1.9"/>
    </reaction>
</comment>
<name>A0A1I1AUQ1_9PSEU</name>
<dbReference type="PRINTS" id="PR00469">
    <property type="entry name" value="PNDRDTASEII"/>
</dbReference>
<dbReference type="Gene3D" id="3.50.50.60">
    <property type="entry name" value="FAD/NAD(P)-binding domain"/>
    <property type="match status" value="2"/>
</dbReference>
<dbReference type="EMBL" id="FOKG01000010">
    <property type="protein sequence ID" value="SFB40043.1"/>
    <property type="molecule type" value="Genomic_DNA"/>
</dbReference>
<keyword evidence="6" id="KW-1185">Reference proteome</keyword>
<evidence type="ECO:0000313" key="5">
    <source>
        <dbReference type="EMBL" id="SFB40043.1"/>
    </source>
</evidence>
<evidence type="ECO:0000256" key="3">
    <source>
        <dbReference type="ARBA" id="ARBA00048132"/>
    </source>
</evidence>
<gene>
    <name evidence="5" type="ORF">SAMN05216266_11041</name>
</gene>
<dbReference type="OrthoDB" id="9786503at2"/>
<organism evidence="5 6">
    <name type="scientific">Amycolatopsis marina</name>
    <dbReference type="NCBI Taxonomy" id="490629"/>
    <lineage>
        <taxon>Bacteria</taxon>
        <taxon>Bacillati</taxon>
        <taxon>Actinomycetota</taxon>
        <taxon>Actinomycetes</taxon>
        <taxon>Pseudonocardiales</taxon>
        <taxon>Pseudonocardiaceae</taxon>
        <taxon>Amycolatopsis</taxon>
    </lineage>
</organism>
<evidence type="ECO:0000256" key="2">
    <source>
        <dbReference type="ARBA" id="ARBA00023002"/>
    </source>
</evidence>
<keyword evidence="2" id="KW-0560">Oxidoreductase</keyword>
<dbReference type="Proteomes" id="UP000243799">
    <property type="component" value="Unassembled WGS sequence"/>
</dbReference>
<accession>A0A1I1AUQ1</accession>
<evidence type="ECO:0000313" key="6">
    <source>
        <dbReference type="Proteomes" id="UP000243799"/>
    </source>
</evidence>